<dbReference type="Pfam" id="PF00955">
    <property type="entry name" value="HCO3_cotransp"/>
    <property type="match status" value="1"/>
</dbReference>
<keyword evidence="6 9" id="KW-1133">Transmembrane helix</keyword>
<keyword evidence="5 9" id="KW-0812">Transmembrane</keyword>
<dbReference type="GO" id="GO:0008510">
    <property type="term" value="F:sodium:bicarbonate symporter activity"/>
    <property type="evidence" value="ECO:0007669"/>
    <property type="project" value="TreeGrafter"/>
</dbReference>
<feature type="transmembrane region" description="Helical" evidence="9">
    <location>
        <begin position="704"/>
        <end position="723"/>
    </location>
</feature>
<evidence type="ECO:0000259" key="11">
    <source>
        <dbReference type="Pfam" id="PF00955"/>
    </source>
</evidence>
<feature type="transmembrane region" description="Helical" evidence="9">
    <location>
        <begin position="615"/>
        <end position="634"/>
    </location>
</feature>
<evidence type="ECO:0000256" key="7">
    <source>
        <dbReference type="ARBA" id="ARBA00023065"/>
    </source>
</evidence>
<protein>
    <recommendedName>
        <fullName evidence="9">Anion exchange protein</fullName>
    </recommendedName>
</protein>
<dbReference type="Pfam" id="PF07565">
    <property type="entry name" value="Band_3_cyto"/>
    <property type="match status" value="1"/>
</dbReference>
<dbReference type="InterPro" id="IPR003024">
    <property type="entry name" value="Na/HCO3_transpt"/>
</dbReference>
<evidence type="ECO:0000256" key="6">
    <source>
        <dbReference type="ARBA" id="ARBA00022989"/>
    </source>
</evidence>
<dbReference type="GO" id="GO:0008509">
    <property type="term" value="F:monoatomic anion transmembrane transporter activity"/>
    <property type="evidence" value="ECO:0007669"/>
    <property type="project" value="InterPro"/>
</dbReference>
<evidence type="ECO:0000256" key="5">
    <source>
        <dbReference type="ARBA" id="ARBA00022692"/>
    </source>
</evidence>
<feature type="compositionally biased region" description="Polar residues" evidence="10">
    <location>
        <begin position="1233"/>
        <end position="1246"/>
    </location>
</feature>
<dbReference type="InterPro" id="IPR016152">
    <property type="entry name" value="PTrfase/Anion_transptr"/>
</dbReference>
<dbReference type="PANTHER" id="PTHR11453">
    <property type="entry name" value="ANION EXCHANGE PROTEIN"/>
    <property type="match status" value="1"/>
</dbReference>
<keyword evidence="7 9" id="KW-0406">Ion transport</keyword>
<dbReference type="PANTHER" id="PTHR11453:SF36">
    <property type="entry name" value="ANION EXCHANGE PROTEIN"/>
    <property type="match status" value="1"/>
</dbReference>
<dbReference type="PRINTS" id="PR01232">
    <property type="entry name" value="NAHCO3TRSPRT"/>
</dbReference>
<dbReference type="Proteomes" id="UP000887561">
    <property type="component" value="Unplaced"/>
</dbReference>
<dbReference type="Gene3D" id="1.10.287.570">
    <property type="entry name" value="Helical hairpin bin"/>
    <property type="match status" value="1"/>
</dbReference>
<comment type="similarity">
    <text evidence="2 9">Belongs to the anion exchanger (TC 2.A.31) family.</text>
</comment>
<keyword evidence="8 9" id="KW-0472">Membrane</keyword>
<sequence length="1311" mass="145476">MFMTSLSEDSNESKGNKEVNNKEKDTPPPPPINFKIKNTQTKGKEEENNNNILQQSAEKRRCQSFKEQKEEEKSGDEPTKRRDSLWMSMGIHRTEEARQSIRKRRLSRNRESLEIGGNTNITNMITNPQSTALTVDEMANLAPGTRIMFLLGEQSEAPAVFTEMGELWRSGDVEEWRETARWVKFEEDVEEGGNRWSKPHVATLSLHALFQLRSCLLHGIILIDSEAESMPELIEHILDEFVAKNDLQESEKMAVRYVLSRRHTHQYEQARHSGGSSNGASSSQGSFLNAVRSISDIGRSFSHGKNLHQKGQEENLQGGGDSTTQSPITKKPQFGPQLDLPKVGSLPKDIQKEGSQNSEFFGRNTHFMKKLPPGVEASNVLVEFLSHHITAFVRLKKAQLLGDLTEVPVPTRFLFLLLGPSGHAAQFKEIGRAIATLMSDEIFHEVAYKAKQRSDLLDGVDEFLDAVTVLPPGEWDPSIRIEPPSTIPNQQSRIQQKPSAISDKFVCNKLSGASTGDPTTGLPGGSNGKDLGGIGGSKLALANGKKTSLEEEDGHGQDPGLRRTGKLFGAPHYLSDFTDALNLQCIATTCFMYFALLAPIVTFGGLLEEATHQRMAAMENLASGAICGIIYHLFSGQPLTIIGSTGPVLVFETIAFDICNSLSIDYLSFRFWIHVWTALIIFIMVATDASSLVSYITRFTEESFAMLIAVIFIYEACMKLFMIKDQLDVISYIPPNEPIPVGEECHCISTGAPFAKVQAIAAKRHFTLLPTNNSSGQMEIDYSLIPLGKCKQLLGQLEGSTCYILHDKLLMSIVLMIGTFFMAITLKRMRNSRYFPTKVRQILCDFAVMIAIICMTLLDIFVGINTPKLNVPSTFRPTWSGRGWFVPPFGSNPFWTILFAILPALLACVLIFMDQQITTVIVNRRENKLKKGCGYHLDLLVLSILIIIVGALGLPIYVAATVLSMNHVNSLRVESESRAPGEVAQFVGCREQRLTGICTFLLIGLSVTMTKLLSHIPMPVLYGVFLYMGISALGGIQLFDRFLLMLMPMKYQPDTIYIRHVPIHVIHKFTLFQIACLACLWLVKSIKATSMSFPIMASVRKLMERCFSEKDLKYLDDKMPEFHLRRTEDKQKRESHGGQTIDIDLDENQGTIRAVKTEAHLHIPMTSGNVIKIPLAAIQEPAPPSHNINISEAVCQTGMWRSIASESKSSLQKIGKDGEVRDSKSPNPKREQGSSGPITKSPSPMTATVHCERKETGSPRLATPEEDDDQAITITVGNTAVNASNSEQQPLLQQRAGKGKDKQQHLMGSPV</sequence>
<dbReference type="InterPro" id="IPR011531">
    <property type="entry name" value="HCO3_transpt-like_TM_dom"/>
</dbReference>
<comment type="subcellular location">
    <subcellularLocation>
        <location evidence="1">Basolateral cell membrane</location>
        <topology evidence="1">Multi-pass membrane protein</topology>
    </subcellularLocation>
    <subcellularLocation>
        <location evidence="9">Membrane</location>
        <topology evidence="9">Multi-pass membrane protein</topology>
    </subcellularLocation>
</comment>
<dbReference type="FunFam" id="1.10.287.570:FF:000001">
    <property type="entry name" value="Anion exchange protein"/>
    <property type="match status" value="1"/>
</dbReference>
<keyword evidence="3 9" id="KW-0813">Transport</keyword>
<dbReference type="NCBIfam" id="TIGR00834">
    <property type="entry name" value="ae"/>
    <property type="match status" value="1"/>
</dbReference>
<evidence type="ECO:0000256" key="10">
    <source>
        <dbReference type="SAM" id="MobiDB-lite"/>
    </source>
</evidence>
<evidence type="ECO:0000313" key="14">
    <source>
        <dbReference type="WBParaSite" id="scaffold811_cov162.g1825"/>
    </source>
</evidence>
<feature type="transmembrane region" description="Helical" evidence="9">
    <location>
        <begin position="994"/>
        <end position="1013"/>
    </location>
</feature>
<evidence type="ECO:0000313" key="13">
    <source>
        <dbReference type="Proteomes" id="UP000887561"/>
    </source>
</evidence>
<feature type="region of interest" description="Disordered" evidence="10">
    <location>
        <begin position="266"/>
        <end position="285"/>
    </location>
</feature>
<feature type="compositionally biased region" description="Polar residues" evidence="10">
    <location>
        <begin position="1272"/>
        <end position="1292"/>
    </location>
</feature>
<evidence type="ECO:0000256" key="8">
    <source>
        <dbReference type="ARBA" id="ARBA00023136"/>
    </source>
</evidence>
<evidence type="ECO:0000259" key="12">
    <source>
        <dbReference type="Pfam" id="PF07565"/>
    </source>
</evidence>
<dbReference type="PRINTS" id="PR01231">
    <property type="entry name" value="HCO3TRNSPORT"/>
</dbReference>
<evidence type="ECO:0000256" key="9">
    <source>
        <dbReference type="RuleBase" id="RU362035"/>
    </source>
</evidence>
<dbReference type="WBParaSite" id="scaffold811_cov162.g1825">
    <property type="protein sequence ID" value="scaffold811_cov162.g1825"/>
    <property type="gene ID" value="scaffold811_cov162.g1825"/>
</dbReference>
<dbReference type="SUPFAM" id="SSF55804">
    <property type="entry name" value="Phoshotransferase/anion transport protein"/>
    <property type="match status" value="1"/>
</dbReference>
<feature type="transmembrane region" description="Helical" evidence="9">
    <location>
        <begin position="809"/>
        <end position="826"/>
    </location>
</feature>
<organism evidence="13 14">
    <name type="scientific">Meloidogyne javanica</name>
    <name type="common">Root-knot nematode worm</name>
    <dbReference type="NCBI Taxonomy" id="6303"/>
    <lineage>
        <taxon>Eukaryota</taxon>
        <taxon>Metazoa</taxon>
        <taxon>Ecdysozoa</taxon>
        <taxon>Nematoda</taxon>
        <taxon>Chromadorea</taxon>
        <taxon>Rhabditida</taxon>
        <taxon>Tylenchina</taxon>
        <taxon>Tylenchomorpha</taxon>
        <taxon>Tylenchoidea</taxon>
        <taxon>Meloidogynidae</taxon>
        <taxon>Meloidogyninae</taxon>
        <taxon>Meloidogyne</taxon>
        <taxon>Meloidogyne incognita group</taxon>
    </lineage>
</organism>
<feature type="transmembrane region" description="Helical" evidence="9">
    <location>
        <begin position="846"/>
        <end position="864"/>
    </location>
</feature>
<evidence type="ECO:0000256" key="2">
    <source>
        <dbReference type="ARBA" id="ARBA00010993"/>
    </source>
</evidence>
<feature type="transmembrane region" description="Helical" evidence="9">
    <location>
        <begin position="934"/>
        <end position="960"/>
    </location>
</feature>
<reference evidence="14" key="1">
    <citation type="submission" date="2022-11" db="UniProtKB">
        <authorList>
            <consortium name="WormBaseParasite"/>
        </authorList>
    </citation>
    <scope>IDENTIFICATION</scope>
</reference>
<feature type="transmembrane region" description="Helical" evidence="9">
    <location>
        <begin position="671"/>
        <end position="697"/>
    </location>
</feature>
<feature type="region of interest" description="Disordered" evidence="10">
    <location>
        <begin position="1"/>
        <end position="84"/>
    </location>
</feature>
<feature type="transmembrane region" description="Helical" evidence="9">
    <location>
        <begin position="591"/>
        <end position="608"/>
    </location>
</feature>
<feature type="transmembrane region" description="Helical" evidence="9">
    <location>
        <begin position="894"/>
        <end position="913"/>
    </location>
</feature>
<feature type="compositionally biased region" description="Basic and acidic residues" evidence="10">
    <location>
        <begin position="1214"/>
        <end position="1232"/>
    </location>
</feature>
<dbReference type="InterPro" id="IPR003020">
    <property type="entry name" value="HCO3_transpt_euk"/>
</dbReference>
<feature type="compositionally biased region" description="Basic and acidic residues" evidence="10">
    <location>
        <begin position="11"/>
        <end position="26"/>
    </location>
</feature>
<feature type="region of interest" description="Disordered" evidence="10">
    <location>
        <begin position="1206"/>
        <end position="1311"/>
    </location>
</feature>
<feature type="domain" description="Bicarbonate transporter-like transmembrane" evidence="11">
    <location>
        <begin position="570"/>
        <end position="1120"/>
    </location>
</feature>
<evidence type="ECO:0000256" key="3">
    <source>
        <dbReference type="ARBA" id="ARBA00022448"/>
    </source>
</evidence>
<keyword evidence="13" id="KW-1185">Reference proteome</keyword>
<evidence type="ECO:0000256" key="4">
    <source>
        <dbReference type="ARBA" id="ARBA00022475"/>
    </source>
</evidence>
<feature type="transmembrane region" description="Helical" evidence="9">
    <location>
        <begin position="1020"/>
        <end position="1039"/>
    </location>
</feature>
<feature type="domain" description="Band 3 cytoplasmic" evidence="12">
    <location>
        <begin position="159"/>
        <end position="477"/>
    </location>
</feature>
<feature type="region of interest" description="Disordered" evidence="10">
    <location>
        <begin position="302"/>
        <end position="349"/>
    </location>
</feature>
<dbReference type="GO" id="GO:0005452">
    <property type="term" value="F:solute:inorganic anion antiporter activity"/>
    <property type="evidence" value="ECO:0007669"/>
    <property type="project" value="InterPro"/>
</dbReference>
<dbReference type="InterPro" id="IPR013769">
    <property type="entry name" value="Band3_cytoplasmic_dom"/>
</dbReference>
<evidence type="ECO:0000256" key="1">
    <source>
        <dbReference type="ARBA" id="ARBA00004554"/>
    </source>
</evidence>
<feature type="compositionally biased region" description="Basic and acidic residues" evidence="10">
    <location>
        <begin position="57"/>
        <end position="84"/>
    </location>
</feature>
<name>A0A915N449_MELJA</name>
<accession>A0A915N449</accession>
<proteinExistence type="inferred from homology"/>
<dbReference type="Gene3D" id="3.40.930.10">
    <property type="entry name" value="Mannitol-specific EII, Chain A"/>
    <property type="match status" value="1"/>
</dbReference>
<dbReference type="GO" id="GO:0016323">
    <property type="term" value="C:basolateral plasma membrane"/>
    <property type="evidence" value="ECO:0007669"/>
    <property type="project" value="UniProtKB-SubCell"/>
</dbReference>
<dbReference type="GO" id="GO:0051453">
    <property type="term" value="P:regulation of intracellular pH"/>
    <property type="evidence" value="ECO:0007669"/>
    <property type="project" value="TreeGrafter"/>
</dbReference>
<keyword evidence="4" id="KW-1003">Cell membrane</keyword>
<feature type="compositionally biased region" description="Low complexity" evidence="10">
    <location>
        <begin position="273"/>
        <end position="285"/>
    </location>
</feature>